<dbReference type="Pfam" id="PF17746">
    <property type="entry name" value="SfsA_N"/>
    <property type="match status" value="1"/>
</dbReference>
<evidence type="ECO:0000256" key="1">
    <source>
        <dbReference type="HAMAP-Rule" id="MF_00095"/>
    </source>
</evidence>
<evidence type="ECO:0000313" key="5">
    <source>
        <dbReference type="Proteomes" id="UP000528322"/>
    </source>
</evidence>
<comment type="similarity">
    <text evidence="1">Belongs to the SfsA family.</text>
</comment>
<evidence type="ECO:0000259" key="2">
    <source>
        <dbReference type="Pfam" id="PF03749"/>
    </source>
</evidence>
<dbReference type="PANTHER" id="PTHR30545">
    <property type="entry name" value="SUGAR FERMENTATION STIMULATION PROTEIN A"/>
    <property type="match status" value="1"/>
</dbReference>
<dbReference type="RefSeq" id="WP_183729136.1">
    <property type="nucleotide sequence ID" value="NZ_JACHID010000002.1"/>
</dbReference>
<dbReference type="EMBL" id="JACHID010000002">
    <property type="protein sequence ID" value="MBB5021092.1"/>
    <property type="molecule type" value="Genomic_DNA"/>
</dbReference>
<dbReference type="FunFam" id="3.40.1350.60:FF:000001">
    <property type="entry name" value="Sugar fermentation stimulation protein A"/>
    <property type="match status" value="1"/>
</dbReference>
<gene>
    <name evidence="1" type="primary">sfsA</name>
    <name evidence="4" type="ORF">HNR37_000398</name>
</gene>
<dbReference type="CDD" id="cd22359">
    <property type="entry name" value="SfsA-like_bacterial"/>
    <property type="match status" value="1"/>
</dbReference>
<dbReference type="InterPro" id="IPR041465">
    <property type="entry name" value="SfsA_N"/>
</dbReference>
<evidence type="ECO:0000313" key="4">
    <source>
        <dbReference type="EMBL" id="MBB5021092.1"/>
    </source>
</evidence>
<organism evidence="4 5">
    <name type="scientific">Desulfurispira natronophila</name>
    <dbReference type="NCBI Taxonomy" id="682562"/>
    <lineage>
        <taxon>Bacteria</taxon>
        <taxon>Pseudomonadati</taxon>
        <taxon>Chrysiogenota</taxon>
        <taxon>Chrysiogenia</taxon>
        <taxon>Chrysiogenales</taxon>
        <taxon>Chrysiogenaceae</taxon>
        <taxon>Desulfurispira</taxon>
    </lineage>
</organism>
<dbReference type="GO" id="GO:0003677">
    <property type="term" value="F:DNA binding"/>
    <property type="evidence" value="ECO:0007669"/>
    <property type="project" value="InterPro"/>
</dbReference>
<dbReference type="Proteomes" id="UP000528322">
    <property type="component" value="Unassembled WGS sequence"/>
</dbReference>
<dbReference type="AlphaFoldDB" id="A0A7W8DG62"/>
<dbReference type="InterPro" id="IPR005224">
    <property type="entry name" value="SfsA"/>
</dbReference>
<dbReference type="InterPro" id="IPR040452">
    <property type="entry name" value="SfsA_C"/>
</dbReference>
<feature type="domain" description="SfsA N-terminal OB" evidence="3">
    <location>
        <begin position="12"/>
        <end position="78"/>
    </location>
</feature>
<proteinExistence type="inferred from homology"/>
<dbReference type="Gene3D" id="3.40.1350.60">
    <property type="match status" value="1"/>
</dbReference>
<protein>
    <recommendedName>
        <fullName evidence="1">Sugar fermentation stimulation protein homolog</fullName>
    </recommendedName>
</protein>
<keyword evidence="5" id="KW-1185">Reference proteome</keyword>
<dbReference type="HAMAP" id="MF_00095">
    <property type="entry name" value="SfsA"/>
    <property type="match status" value="1"/>
</dbReference>
<reference evidence="4 5" key="1">
    <citation type="submission" date="2020-08" db="EMBL/GenBank/DDBJ databases">
        <title>Genomic Encyclopedia of Type Strains, Phase IV (KMG-IV): sequencing the most valuable type-strain genomes for metagenomic binning, comparative biology and taxonomic classification.</title>
        <authorList>
            <person name="Goeker M."/>
        </authorList>
    </citation>
    <scope>NUCLEOTIDE SEQUENCE [LARGE SCALE GENOMIC DNA]</scope>
    <source>
        <strain evidence="4 5">DSM 22071</strain>
    </source>
</reference>
<name>A0A7W8DG62_9BACT</name>
<accession>A0A7W8DG62</accession>
<comment type="caution">
    <text evidence="4">The sequence shown here is derived from an EMBL/GenBank/DDBJ whole genome shotgun (WGS) entry which is preliminary data.</text>
</comment>
<dbReference type="NCBIfam" id="TIGR00230">
    <property type="entry name" value="sfsA"/>
    <property type="match status" value="1"/>
</dbReference>
<dbReference type="PANTHER" id="PTHR30545:SF2">
    <property type="entry name" value="SUGAR FERMENTATION STIMULATION PROTEIN A"/>
    <property type="match status" value="1"/>
</dbReference>
<dbReference type="Gene3D" id="2.40.50.580">
    <property type="match status" value="1"/>
</dbReference>
<evidence type="ECO:0000259" key="3">
    <source>
        <dbReference type="Pfam" id="PF17746"/>
    </source>
</evidence>
<dbReference type="Pfam" id="PF03749">
    <property type="entry name" value="SfsA"/>
    <property type="match status" value="1"/>
</dbReference>
<feature type="domain" description="Sugar fermentation stimulation protein C-terminal" evidence="2">
    <location>
        <begin position="82"/>
        <end position="219"/>
    </location>
</feature>
<sequence length="235" mass="26052">MQLPPLVFGTLLQRYKRFLCDVQLANNSIITAHCPNSGSMLGLNQPGSLVALSHSENPKRKYAHTLELVQAQGNWVGVHTGRTNKIVEEGIATGKVESLQGYNQLRREVRYGSQGSRIDLLLQDHPHQPDCYVEVKSVTLAVGRQGRFPDAVTKRGQKHLQELQEMAAQGQRAVLLFLVQRMGVDSFHPADEIDPQYGQLLREAQQSGVEVLAYGTCISTTAINLTRPISLAWSK</sequence>